<dbReference type="InterPro" id="IPR050767">
    <property type="entry name" value="Sel1_AlgK"/>
</dbReference>
<dbReference type="PANTHER" id="PTHR11102:SF160">
    <property type="entry name" value="ERAD-ASSOCIATED E3 UBIQUITIN-PROTEIN LIGASE COMPONENT HRD3"/>
    <property type="match status" value="1"/>
</dbReference>
<proteinExistence type="predicted"/>
<dbReference type="AlphaFoldDB" id="A0A975F782"/>
<evidence type="ECO:0000313" key="4">
    <source>
        <dbReference type="Proteomes" id="UP000672009"/>
    </source>
</evidence>
<dbReference type="RefSeq" id="WP_210217757.1">
    <property type="nucleotide sequence ID" value="NZ_CP072793.1"/>
</dbReference>
<dbReference type="InterPro" id="IPR011990">
    <property type="entry name" value="TPR-like_helical_dom_sf"/>
</dbReference>
<organism evidence="3 4">
    <name type="scientific">Thiothrix unzii</name>
    <dbReference type="NCBI Taxonomy" id="111769"/>
    <lineage>
        <taxon>Bacteria</taxon>
        <taxon>Pseudomonadati</taxon>
        <taxon>Pseudomonadota</taxon>
        <taxon>Gammaproteobacteria</taxon>
        <taxon>Thiotrichales</taxon>
        <taxon>Thiotrichaceae</taxon>
        <taxon>Thiothrix</taxon>
    </lineage>
</organism>
<dbReference type="InterPro" id="IPR006597">
    <property type="entry name" value="Sel1-like"/>
</dbReference>
<dbReference type="KEGG" id="tun:J9260_10645"/>
<dbReference type="Gene3D" id="1.25.40.10">
    <property type="entry name" value="Tetratricopeptide repeat domain"/>
    <property type="match status" value="2"/>
</dbReference>
<gene>
    <name evidence="3" type="ORF">J9260_10645</name>
</gene>
<dbReference type="Pfam" id="PF08238">
    <property type="entry name" value="Sel1"/>
    <property type="match status" value="6"/>
</dbReference>
<dbReference type="PANTHER" id="PTHR11102">
    <property type="entry name" value="SEL-1-LIKE PROTEIN"/>
    <property type="match status" value="1"/>
</dbReference>
<feature type="chain" id="PRO_5038112384" evidence="2">
    <location>
        <begin position="34"/>
        <end position="482"/>
    </location>
</feature>
<dbReference type="EMBL" id="CP072793">
    <property type="protein sequence ID" value="QTR52199.1"/>
    <property type="molecule type" value="Genomic_DNA"/>
</dbReference>
<keyword evidence="2" id="KW-0732">Signal</keyword>
<feature type="compositionally biased region" description="Low complexity" evidence="1">
    <location>
        <begin position="78"/>
        <end position="88"/>
    </location>
</feature>
<evidence type="ECO:0000256" key="2">
    <source>
        <dbReference type="SAM" id="SignalP"/>
    </source>
</evidence>
<dbReference type="SUPFAM" id="SSF81901">
    <property type="entry name" value="HCP-like"/>
    <property type="match status" value="2"/>
</dbReference>
<evidence type="ECO:0000313" key="3">
    <source>
        <dbReference type="EMBL" id="QTR52199.1"/>
    </source>
</evidence>
<evidence type="ECO:0000256" key="1">
    <source>
        <dbReference type="SAM" id="MobiDB-lite"/>
    </source>
</evidence>
<reference evidence="3" key="1">
    <citation type="submission" date="2021-04" db="EMBL/GenBank/DDBJ databases">
        <title>Genomics, taxonomy and metabolism of representatives of sulfur bacteria of the genus Thiothrix: Thiothrix fructosivorans QT, Thiothrix unzii A1T and three new species, Thiothrix subterranea sp. nov., Thiothrix litoralis sp. nov. and 'Candidatus Thiothrix anitrata' sp. nov.</title>
        <authorList>
            <person name="Ravin N.V."/>
            <person name="Smolyakov D."/>
            <person name="Rudenko T.S."/>
            <person name="Mardanov A.V."/>
            <person name="Beletsky A.V."/>
            <person name="Markov N.D."/>
            <person name="Fomenkov A.I."/>
            <person name="Roberts R.J."/>
            <person name="Karnachuk O.V."/>
            <person name="Novikov A."/>
            <person name="Grabovich M.Y."/>
        </authorList>
    </citation>
    <scope>NUCLEOTIDE SEQUENCE</scope>
    <source>
        <strain evidence="3">A1</strain>
    </source>
</reference>
<feature type="signal peptide" evidence="2">
    <location>
        <begin position="1"/>
        <end position="33"/>
    </location>
</feature>
<feature type="region of interest" description="Disordered" evidence="1">
    <location>
        <begin position="65"/>
        <end position="98"/>
    </location>
</feature>
<dbReference type="Proteomes" id="UP000672009">
    <property type="component" value="Chromosome"/>
</dbReference>
<name>A0A975F782_9GAMM</name>
<sequence length="482" mass="51112">MITIKPKPWRFSLFASQAVVAGLLCANLTPVWASTQTFKPVETPNPQEQAPPWSARPDALLEAAAAETPTDDAEETTSTDATAAVETSELPEPVETTQTPAPVNVANIAPASKPAPVAKGGNSAMETWYRNRRQQSAKPATAISEIQAAAEQGDRDAQFELGLIYQGGRGVPQDKEQAQQWLTQAAQKGHGRAQYALALLYREQGADISQSLKWQRQAAQSGYAEAQYGMGLLYANGQYLQQDKTQARFWFEQAAAQGHVASRLALLSQGGDVPTEAAAPAPTPTVAAIPAEPEPVEQPQATSAPEVAAAPKLVAAAPAVAPLAAVETPAAALADTGGADSLDLTGVEPEVVKQSAEAGNKSAQLMLGTMYEDGLGGLPNDPREAAYWYEKAARQGYPKAQYNLGLLYEDGRGVKQDYKQAAHWYNKAAEAGFTEAQNNLGVLYVMGNGVKKDPKRAKQLFSNAASQGNANAERNLSMLKTG</sequence>
<protein>
    <submittedName>
        <fullName evidence="3">Sel1 repeat family protein</fullName>
    </submittedName>
</protein>
<accession>A0A975F782</accession>
<dbReference type="SMART" id="SM00671">
    <property type="entry name" value="SEL1"/>
    <property type="match status" value="6"/>
</dbReference>
<keyword evidence="4" id="KW-1185">Reference proteome</keyword>